<evidence type="ECO:0000256" key="2">
    <source>
        <dbReference type="ARBA" id="ARBA00023445"/>
    </source>
</evidence>
<proteinExistence type="inferred from homology"/>
<dbReference type="SUPFAM" id="SSF51735">
    <property type="entry name" value="NAD(P)-binding Rossmann-fold domains"/>
    <property type="match status" value="1"/>
</dbReference>
<sequence length="169" mass="19178">MSRVLVTGASGFLAMHVVKQLLDSGEYIVRGTVRSLANEKKVKPLNELSPENAKYPLELVEADLTKKETWVEAVKDCTYVIHVASPFPAQNPKDEILHYPGRHLPCFSHELRTRFWFPPHFSQHECSRTAAIYSGRVSEDGHVFTEEDWSSLENSLPYEKSKHLAEKAA</sequence>
<keyword evidence="1" id="KW-0560">Oxidoreductase</keyword>
<keyword evidence="5" id="KW-1185">Reference proteome</keyword>
<dbReference type="InterPro" id="IPR050425">
    <property type="entry name" value="NAD(P)_dehydrat-like"/>
</dbReference>
<name>A0ABN8SJW5_9CNID</name>
<evidence type="ECO:0000259" key="3">
    <source>
        <dbReference type="Pfam" id="PF01370"/>
    </source>
</evidence>
<dbReference type="EMBL" id="CALNXI010002787">
    <property type="protein sequence ID" value="CAH3190738.1"/>
    <property type="molecule type" value="Genomic_DNA"/>
</dbReference>
<comment type="caution">
    <text evidence="4">The sequence shown here is derived from an EMBL/GenBank/DDBJ whole genome shotgun (WGS) entry which is preliminary data.</text>
</comment>
<evidence type="ECO:0000256" key="1">
    <source>
        <dbReference type="ARBA" id="ARBA00023002"/>
    </source>
</evidence>
<feature type="domain" description="NAD-dependent epimerase/dehydratase" evidence="3">
    <location>
        <begin position="4"/>
        <end position="85"/>
    </location>
</feature>
<dbReference type="Proteomes" id="UP001159427">
    <property type="component" value="Unassembled WGS sequence"/>
</dbReference>
<organism evidence="4 5">
    <name type="scientific">Porites evermanni</name>
    <dbReference type="NCBI Taxonomy" id="104178"/>
    <lineage>
        <taxon>Eukaryota</taxon>
        <taxon>Metazoa</taxon>
        <taxon>Cnidaria</taxon>
        <taxon>Anthozoa</taxon>
        <taxon>Hexacorallia</taxon>
        <taxon>Scleractinia</taxon>
        <taxon>Fungiina</taxon>
        <taxon>Poritidae</taxon>
        <taxon>Porites</taxon>
    </lineage>
</organism>
<dbReference type="PANTHER" id="PTHR10366:SF564">
    <property type="entry name" value="STEROL-4-ALPHA-CARBOXYLATE 3-DEHYDROGENASE, DECARBOXYLATING"/>
    <property type="match status" value="1"/>
</dbReference>
<dbReference type="InterPro" id="IPR001509">
    <property type="entry name" value="Epimerase_deHydtase"/>
</dbReference>
<gene>
    <name evidence="4" type="ORF">PEVE_00020772</name>
</gene>
<protein>
    <recommendedName>
        <fullName evidence="3">NAD-dependent epimerase/dehydratase domain-containing protein</fullName>
    </recommendedName>
</protein>
<dbReference type="Gene3D" id="3.40.50.720">
    <property type="entry name" value="NAD(P)-binding Rossmann-like Domain"/>
    <property type="match status" value="1"/>
</dbReference>
<accession>A0ABN8SJW5</accession>
<evidence type="ECO:0000313" key="4">
    <source>
        <dbReference type="EMBL" id="CAH3190738.1"/>
    </source>
</evidence>
<dbReference type="PANTHER" id="PTHR10366">
    <property type="entry name" value="NAD DEPENDENT EPIMERASE/DEHYDRATASE"/>
    <property type="match status" value="1"/>
</dbReference>
<comment type="similarity">
    <text evidence="2">Belongs to the NAD(P)-dependent epimerase/dehydratase family. Dihydroflavonol-4-reductase subfamily.</text>
</comment>
<dbReference type="InterPro" id="IPR036291">
    <property type="entry name" value="NAD(P)-bd_dom_sf"/>
</dbReference>
<dbReference type="Pfam" id="PF01370">
    <property type="entry name" value="Epimerase"/>
    <property type="match status" value="1"/>
</dbReference>
<evidence type="ECO:0000313" key="5">
    <source>
        <dbReference type="Proteomes" id="UP001159427"/>
    </source>
</evidence>
<reference evidence="4 5" key="1">
    <citation type="submission" date="2022-05" db="EMBL/GenBank/DDBJ databases">
        <authorList>
            <consortium name="Genoscope - CEA"/>
            <person name="William W."/>
        </authorList>
    </citation>
    <scope>NUCLEOTIDE SEQUENCE [LARGE SCALE GENOMIC DNA]</scope>
</reference>